<proteinExistence type="predicted"/>
<reference evidence="1" key="1">
    <citation type="submission" date="2023-11" db="EMBL/GenBank/DDBJ databases">
        <authorList>
            <person name="De Vega J J."/>
            <person name="De Vega J J."/>
        </authorList>
    </citation>
    <scope>NUCLEOTIDE SEQUENCE</scope>
</reference>
<evidence type="ECO:0000313" key="2">
    <source>
        <dbReference type="Proteomes" id="UP001295794"/>
    </source>
</evidence>
<dbReference type="Proteomes" id="UP001295794">
    <property type="component" value="Unassembled WGS sequence"/>
</dbReference>
<organism evidence="1 2">
    <name type="scientific">Mycena citricolor</name>
    <dbReference type="NCBI Taxonomy" id="2018698"/>
    <lineage>
        <taxon>Eukaryota</taxon>
        <taxon>Fungi</taxon>
        <taxon>Dikarya</taxon>
        <taxon>Basidiomycota</taxon>
        <taxon>Agaricomycotina</taxon>
        <taxon>Agaricomycetes</taxon>
        <taxon>Agaricomycetidae</taxon>
        <taxon>Agaricales</taxon>
        <taxon>Marasmiineae</taxon>
        <taxon>Mycenaceae</taxon>
        <taxon>Mycena</taxon>
    </lineage>
</organism>
<evidence type="ECO:0000313" key="1">
    <source>
        <dbReference type="EMBL" id="CAK5265840.1"/>
    </source>
</evidence>
<gene>
    <name evidence="1" type="ORF">MYCIT1_LOCUS7142</name>
</gene>
<sequence>MSKLINAPSTSKIFGSDALGESSTALLDNCRIRKAITDAKKRKYEHGTDWEGLVHYIANVHNKLPQSERYIHAVINKGFQIVVTMHPEMAQRLHHVWYVEMDYTFSRVHSSERMDKWEIAGFLDFVNKCYMFGSLFCDTKSTQAYEQIWSKFFDVIQRLTGRLFKLAPFYPDAKCRVILLDGEVAQAQALGTFLVKYNNPNISSIRSRDPLEMLSYTLKTCSVHFNQHANLDPQLQLPSGLLGISQSWNGLFPLILFKNCAIIVISQAPWRSRYSEVEALISPYPAALNWFKQKQANPWILRSLNQVASNIAFEDYNTTPHHTNLIESAHAACKRETEKRVGLLDAILDAWRRDNAHAVNLAQMERSGVLHKRNNDTYHREVNSAQRAKWAWQLAAQHSLQTQDFLSLKAELADGNTELAASLARSKELKAEMDHVKAQLGLDRHGKHFAIQLDELRAKIS</sequence>
<protein>
    <submittedName>
        <fullName evidence="1">Uncharacterized protein</fullName>
    </submittedName>
</protein>
<keyword evidence="2" id="KW-1185">Reference proteome</keyword>
<comment type="caution">
    <text evidence="1">The sequence shown here is derived from an EMBL/GenBank/DDBJ whole genome shotgun (WGS) entry which is preliminary data.</text>
</comment>
<accession>A0AAD2Q1J5</accession>
<dbReference type="EMBL" id="CAVNYO010000102">
    <property type="protein sequence ID" value="CAK5265840.1"/>
    <property type="molecule type" value="Genomic_DNA"/>
</dbReference>
<dbReference type="AlphaFoldDB" id="A0AAD2Q1J5"/>
<name>A0AAD2Q1J5_9AGAR</name>